<proteinExistence type="predicted"/>
<reference evidence="1 2" key="1">
    <citation type="journal article" date="2024" name="Science">
        <title>Giant polyketide synthase enzymes in the biosynthesis of giant marine polyether toxins.</title>
        <authorList>
            <person name="Fallon T.R."/>
            <person name="Shende V.V."/>
            <person name="Wierzbicki I.H."/>
            <person name="Pendleton A.L."/>
            <person name="Watervoot N.F."/>
            <person name="Auber R.P."/>
            <person name="Gonzalez D.J."/>
            <person name="Wisecaver J.H."/>
            <person name="Moore B.S."/>
        </authorList>
    </citation>
    <scope>NUCLEOTIDE SEQUENCE [LARGE SCALE GENOMIC DNA]</scope>
    <source>
        <strain evidence="1 2">12B1</strain>
    </source>
</reference>
<dbReference type="Gene3D" id="2.60.120.330">
    <property type="entry name" value="B-lactam Antibiotic, Isopenicillin N Synthase, Chain"/>
    <property type="match status" value="1"/>
</dbReference>
<dbReference type="AlphaFoldDB" id="A0AB34K6A6"/>
<name>A0AB34K6A6_PRYPA</name>
<dbReference type="InterPro" id="IPR027443">
    <property type="entry name" value="IPNS-like_sf"/>
</dbReference>
<organism evidence="1 2">
    <name type="scientific">Prymnesium parvum</name>
    <name type="common">Toxic golden alga</name>
    <dbReference type="NCBI Taxonomy" id="97485"/>
    <lineage>
        <taxon>Eukaryota</taxon>
        <taxon>Haptista</taxon>
        <taxon>Haptophyta</taxon>
        <taxon>Prymnesiophyceae</taxon>
        <taxon>Prymnesiales</taxon>
        <taxon>Prymnesiaceae</taxon>
        <taxon>Prymnesium</taxon>
    </lineage>
</organism>
<evidence type="ECO:0000313" key="1">
    <source>
        <dbReference type="EMBL" id="KAL1528250.1"/>
    </source>
</evidence>
<gene>
    <name evidence="1" type="ORF">AB1Y20_009608</name>
</gene>
<dbReference type="Proteomes" id="UP001515480">
    <property type="component" value="Unassembled WGS sequence"/>
</dbReference>
<evidence type="ECO:0000313" key="2">
    <source>
        <dbReference type="Proteomes" id="UP001515480"/>
    </source>
</evidence>
<accession>A0AB34K6A6</accession>
<dbReference type="SUPFAM" id="SSF51197">
    <property type="entry name" value="Clavaminate synthase-like"/>
    <property type="match status" value="1"/>
</dbReference>
<comment type="caution">
    <text evidence="1">The sequence shown here is derived from an EMBL/GenBank/DDBJ whole genome shotgun (WGS) entry which is preliminary data.</text>
</comment>
<protein>
    <recommendedName>
        <fullName evidence="3">Fe2OG dioxygenase domain-containing protein</fullName>
    </recommendedName>
</protein>
<evidence type="ECO:0008006" key="3">
    <source>
        <dbReference type="Google" id="ProtNLM"/>
    </source>
</evidence>
<sequence>MAACVLQEHLVLSVATPYVTEVLQRFERKNFRVVALKTSKGMACVSLAAPSALADGAKLSAQLQSFLPSAAQYRSTSTLAESLTLMHSVFSEQEVVQWEPYEDEEECGAVSVIGPLLGSHNGFREFFWLHELLPAGTVGTDVSARFCAQLRRDSFVPLLLSKRDSDLYHAVEAAASSWFAMSEDEKLESGGAYGHIDRKFTGYRAGKFREQLEVRATAAGGVYPWPERPSQMGPLLLELMSKLDGWSRNLLAHISHDVGAPGFFEGLLDPISAAVQSSPPVDVPADEVPVLGHPLVRICKYASGTEGVFGSNVLCEAHNDVGFITLDPCASNAGLEALRRSDSMWVPIEHAAPPEGAQVLLVMVGDTLGRSTANYYAPCKHRVVAPQAGERIGLPYLFRGRSDAVLNTMPARQAAAAKGRTVHLAEMETTTIKELPAFDSAKAILKNWFKSVKAGKGDCQE</sequence>
<keyword evidence="2" id="KW-1185">Reference proteome</keyword>
<dbReference type="EMBL" id="JBGBPQ010000002">
    <property type="protein sequence ID" value="KAL1528250.1"/>
    <property type="molecule type" value="Genomic_DNA"/>
</dbReference>